<reference evidence="1" key="2">
    <citation type="submission" date="2023-05" db="EMBL/GenBank/DDBJ databases">
        <authorList>
            <person name="Schelkunov M.I."/>
        </authorList>
    </citation>
    <scope>NUCLEOTIDE SEQUENCE</scope>
    <source>
        <strain evidence="1">Hsosn_3</strain>
        <tissue evidence="1">Leaf</tissue>
    </source>
</reference>
<evidence type="ECO:0000313" key="1">
    <source>
        <dbReference type="EMBL" id="KAK1394881.1"/>
    </source>
</evidence>
<evidence type="ECO:0000313" key="2">
    <source>
        <dbReference type="Proteomes" id="UP001237642"/>
    </source>
</evidence>
<dbReference type="PANTHER" id="PTHR27006">
    <property type="entry name" value="PROMASTIGOTE SURFACE ANTIGEN PROTEIN PSA"/>
    <property type="match status" value="1"/>
</dbReference>
<keyword evidence="2" id="KW-1185">Reference proteome</keyword>
<gene>
    <name evidence="1" type="ORF">POM88_013937</name>
</gene>
<accession>A0AAD8J059</accession>
<name>A0AAD8J059_9APIA</name>
<proteinExistence type="predicted"/>
<evidence type="ECO:0008006" key="3">
    <source>
        <dbReference type="Google" id="ProtNLM"/>
    </source>
</evidence>
<dbReference type="Proteomes" id="UP001237642">
    <property type="component" value="Unassembled WGS sequence"/>
</dbReference>
<dbReference type="InterPro" id="IPR011009">
    <property type="entry name" value="Kinase-like_dom_sf"/>
</dbReference>
<comment type="caution">
    <text evidence="1">The sequence shown here is derived from an EMBL/GenBank/DDBJ whole genome shotgun (WGS) entry which is preliminary data.</text>
</comment>
<dbReference type="AlphaFoldDB" id="A0AAD8J059"/>
<dbReference type="SUPFAM" id="SSF56112">
    <property type="entry name" value="Protein kinase-like (PK-like)"/>
    <property type="match status" value="1"/>
</dbReference>
<dbReference type="EMBL" id="JAUIZM010000003">
    <property type="protein sequence ID" value="KAK1394881.1"/>
    <property type="molecule type" value="Genomic_DNA"/>
</dbReference>
<reference evidence="1" key="1">
    <citation type="submission" date="2023-02" db="EMBL/GenBank/DDBJ databases">
        <title>Genome of toxic invasive species Heracleum sosnowskyi carries increased number of genes despite the absence of recent whole-genome duplications.</title>
        <authorList>
            <person name="Schelkunov M."/>
            <person name="Shtratnikova V."/>
            <person name="Makarenko M."/>
            <person name="Klepikova A."/>
            <person name="Omelchenko D."/>
            <person name="Novikova G."/>
            <person name="Obukhova E."/>
            <person name="Bogdanov V."/>
            <person name="Penin A."/>
            <person name="Logacheva M."/>
        </authorList>
    </citation>
    <scope>NUCLEOTIDE SEQUENCE</scope>
    <source>
        <strain evidence="1">Hsosn_3</strain>
        <tissue evidence="1">Leaf</tissue>
    </source>
</reference>
<sequence length="129" mass="14597">MDILPGKKKFAGQSLFALPCTDRLLHDLGYVVQCSVVLDVSPVTVGASKPNGIPEEGQEIAMKRLLKTSKQGLDDIEEREMLMIYEFKPNKCLDLFIFDEVQSKLLDWPKRYNIINGVAKGLLYLHRDS</sequence>
<dbReference type="Gene3D" id="1.10.510.10">
    <property type="entry name" value="Transferase(Phosphotransferase) domain 1"/>
    <property type="match status" value="1"/>
</dbReference>
<protein>
    <recommendedName>
        <fullName evidence="3">Protein kinase domain-containing protein</fullName>
    </recommendedName>
</protein>
<dbReference type="PANTHER" id="PTHR27006:SF587">
    <property type="entry name" value="RECEPTOR-LIKE SERINE_THREONINE-PROTEIN KINASE"/>
    <property type="match status" value="1"/>
</dbReference>
<organism evidence="1 2">
    <name type="scientific">Heracleum sosnowskyi</name>
    <dbReference type="NCBI Taxonomy" id="360622"/>
    <lineage>
        <taxon>Eukaryota</taxon>
        <taxon>Viridiplantae</taxon>
        <taxon>Streptophyta</taxon>
        <taxon>Embryophyta</taxon>
        <taxon>Tracheophyta</taxon>
        <taxon>Spermatophyta</taxon>
        <taxon>Magnoliopsida</taxon>
        <taxon>eudicotyledons</taxon>
        <taxon>Gunneridae</taxon>
        <taxon>Pentapetalae</taxon>
        <taxon>asterids</taxon>
        <taxon>campanulids</taxon>
        <taxon>Apiales</taxon>
        <taxon>Apiaceae</taxon>
        <taxon>Apioideae</taxon>
        <taxon>apioid superclade</taxon>
        <taxon>Tordylieae</taxon>
        <taxon>Tordyliinae</taxon>
        <taxon>Heracleum</taxon>
    </lineage>
</organism>